<sequence length="160" mass="16529">MGGGSSSSRSSNTTNNTNSQVSLAGDNEGLILSNVSGSTISITDHNAINEAMRLAGDVIDQSGENLRTTNALIEHNTGQVFDFADDVLAANTRSTDKAFDFASKNTNTAFDAITGNLKQALAFVNTANSPDGGLTVDIIRPLAYGSAAVAAAYILSRAVK</sequence>
<evidence type="ECO:0000313" key="3">
    <source>
        <dbReference type="Proteomes" id="UP000071065"/>
    </source>
</evidence>
<gene>
    <name evidence="2" type="ORF">EZMO1_2549</name>
</gene>
<dbReference type="STRING" id="570277.EZMO1_2549"/>
<dbReference type="KEGG" id="emp:EZMO1_2549"/>
<feature type="compositionally biased region" description="Low complexity" evidence="1">
    <location>
        <begin position="1"/>
        <end position="19"/>
    </location>
</feature>
<name>A0A142BD02_9GAMM</name>
<dbReference type="RefSeq" id="WP_051789313.1">
    <property type="nucleotide sequence ID" value="NZ_CP013251.1"/>
</dbReference>
<dbReference type="Proteomes" id="UP000071065">
    <property type="component" value="Chromosome"/>
</dbReference>
<evidence type="ECO:0000256" key="1">
    <source>
        <dbReference type="SAM" id="MobiDB-lite"/>
    </source>
</evidence>
<organism evidence="2 3">
    <name type="scientific">Endozoicomonas montiporae CL-33</name>
    <dbReference type="NCBI Taxonomy" id="570277"/>
    <lineage>
        <taxon>Bacteria</taxon>
        <taxon>Pseudomonadati</taxon>
        <taxon>Pseudomonadota</taxon>
        <taxon>Gammaproteobacteria</taxon>
        <taxon>Oceanospirillales</taxon>
        <taxon>Endozoicomonadaceae</taxon>
        <taxon>Endozoicomonas</taxon>
    </lineage>
</organism>
<feature type="region of interest" description="Disordered" evidence="1">
    <location>
        <begin position="1"/>
        <end position="22"/>
    </location>
</feature>
<proteinExistence type="predicted"/>
<protein>
    <submittedName>
        <fullName evidence="2">Uncharacterized protein</fullName>
    </submittedName>
</protein>
<dbReference type="EMBL" id="CP013251">
    <property type="protein sequence ID" value="AMO56628.1"/>
    <property type="molecule type" value="Genomic_DNA"/>
</dbReference>
<reference evidence="2 3" key="1">
    <citation type="journal article" date="2016" name="Front. Microbiol.">
        <title>Genomic Insight into the Host-Endosymbiont Relationship of Endozoicomonas montiporae CL-33(T) with its Coral Host.</title>
        <authorList>
            <person name="Ding J.-Y."/>
            <person name="Shiu J.-H."/>
            <person name="Chen W.-M."/>
            <person name="Chiang Y.-R."/>
            <person name="Tang S.-L."/>
        </authorList>
    </citation>
    <scope>NUCLEOTIDE SEQUENCE [LARGE SCALE GENOMIC DNA]</scope>
    <source>
        <strain evidence="2 3">CL-33</strain>
    </source>
</reference>
<accession>A0A142BD02</accession>
<dbReference type="AlphaFoldDB" id="A0A142BD02"/>
<dbReference type="PATRIC" id="fig|570277.3.peg.2729"/>
<evidence type="ECO:0000313" key="2">
    <source>
        <dbReference type="EMBL" id="AMO56628.1"/>
    </source>
</evidence>